<name>A0A414Q2H4_FUSMR</name>
<dbReference type="InterPro" id="IPR052170">
    <property type="entry name" value="M29_Exopeptidase"/>
</dbReference>
<accession>A0A414Q2H4</accession>
<dbReference type="PRINTS" id="PR00919">
    <property type="entry name" value="THERMOPTASE"/>
</dbReference>
<evidence type="ECO:0000256" key="7">
    <source>
        <dbReference type="ARBA" id="ARBA00022723"/>
    </source>
</evidence>
<evidence type="ECO:0000256" key="3">
    <source>
        <dbReference type="ARBA" id="ARBA00001947"/>
    </source>
</evidence>
<keyword evidence="9" id="KW-0482">Metalloprotease</keyword>
<organism evidence="10 11">
    <name type="scientific">Fusobacterium mortiferum</name>
    <dbReference type="NCBI Taxonomy" id="850"/>
    <lineage>
        <taxon>Bacteria</taxon>
        <taxon>Fusobacteriati</taxon>
        <taxon>Fusobacteriota</taxon>
        <taxon>Fusobacteriia</taxon>
        <taxon>Fusobacteriales</taxon>
        <taxon>Fusobacteriaceae</taxon>
        <taxon>Fusobacterium</taxon>
    </lineage>
</organism>
<proteinExistence type="inferred from homology"/>
<dbReference type="PANTHER" id="PTHR34448">
    <property type="entry name" value="AMINOPEPTIDASE"/>
    <property type="match status" value="1"/>
</dbReference>
<dbReference type="Pfam" id="PF02073">
    <property type="entry name" value="Peptidase_M29"/>
    <property type="match status" value="1"/>
</dbReference>
<evidence type="ECO:0000256" key="2">
    <source>
        <dbReference type="ARBA" id="ARBA00001946"/>
    </source>
</evidence>
<keyword evidence="8" id="KW-0378">Hydrolase</keyword>
<evidence type="ECO:0000256" key="6">
    <source>
        <dbReference type="ARBA" id="ARBA00022670"/>
    </source>
</evidence>
<dbReference type="SUPFAM" id="SSF144052">
    <property type="entry name" value="Thermophilic metalloprotease-like"/>
    <property type="match status" value="1"/>
</dbReference>
<keyword evidence="6" id="KW-0645">Protease</keyword>
<sequence>MEKQIENYVELTIRKGINIQKGQILVINSPVETYDFTRKLVEKAYEFGASEVVVHWSDEVCGKYRYLYGAEEIFDIFPNWQKESLDYYVKKGAAFLSVYASDPDILKEVDKSRVARYQKARSLAMKEYYDELMGNSNQWCVVSVPTKAWAMRVFPELREEFAIAEMWKLILKIVRADKENPILEWEKHLAMLKGRMDYLNNKNFKKLIYKNSLGTNLEIELPEGHKWISGGEKSKSGVEFVANIPTEEIFTMPHRDRVNGTVVSSKPLIYGGSVINHFSLTFKDGKVVEYSAQTGEEILGKLLDMDEGARYLGEVALVEYDSPISKSEKVFYNTLFDENASCHLALGGAYPTCISGSENQSEEELKNRGMNNSLTHEDFMIGTADMEIIGVDSEENETLIMKDGNFAFTI</sequence>
<dbReference type="GO" id="GO:0008237">
    <property type="term" value="F:metallopeptidase activity"/>
    <property type="evidence" value="ECO:0007669"/>
    <property type="project" value="UniProtKB-KW"/>
</dbReference>
<evidence type="ECO:0000313" key="11">
    <source>
        <dbReference type="Proteomes" id="UP000284676"/>
    </source>
</evidence>
<evidence type="ECO:0000256" key="8">
    <source>
        <dbReference type="ARBA" id="ARBA00022801"/>
    </source>
</evidence>
<dbReference type="GO" id="GO:0004177">
    <property type="term" value="F:aminopeptidase activity"/>
    <property type="evidence" value="ECO:0007669"/>
    <property type="project" value="UniProtKB-KW"/>
</dbReference>
<comment type="similarity">
    <text evidence="4">Belongs to the peptidase M29 family.</text>
</comment>
<protein>
    <submittedName>
        <fullName evidence="10">Aminopeptidase</fullName>
    </submittedName>
</protein>
<gene>
    <name evidence="10" type="ORF">DW663_01010</name>
</gene>
<evidence type="ECO:0000256" key="1">
    <source>
        <dbReference type="ARBA" id="ARBA00001941"/>
    </source>
</evidence>
<reference evidence="10 11" key="1">
    <citation type="submission" date="2018-08" db="EMBL/GenBank/DDBJ databases">
        <title>A genome reference for cultivated species of the human gut microbiota.</title>
        <authorList>
            <person name="Zou Y."/>
            <person name="Xue W."/>
            <person name="Luo G."/>
        </authorList>
    </citation>
    <scope>NUCLEOTIDE SEQUENCE [LARGE SCALE GENOMIC DNA]</scope>
    <source>
        <strain evidence="10 11">AM25-1</strain>
    </source>
</reference>
<comment type="cofactor">
    <cofactor evidence="1">
        <name>Co(2+)</name>
        <dbReference type="ChEBI" id="CHEBI:48828"/>
    </cofactor>
</comment>
<dbReference type="InterPro" id="IPR000787">
    <property type="entry name" value="Peptidase_M29"/>
</dbReference>
<comment type="cofactor">
    <cofactor evidence="3">
        <name>Zn(2+)</name>
        <dbReference type="ChEBI" id="CHEBI:29105"/>
    </cofactor>
</comment>
<dbReference type="InterPro" id="IPR035097">
    <property type="entry name" value="M29_N-terminal"/>
</dbReference>
<keyword evidence="7" id="KW-0479">Metal-binding</keyword>
<keyword evidence="5 10" id="KW-0031">Aminopeptidase</keyword>
<dbReference type="PANTHER" id="PTHR34448:SF3">
    <property type="entry name" value="AMINOPEPTIDASE AMPS"/>
    <property type="match status" value="1"/>
</dbReference>
<comment type="cofactor">
    <cofactor evidence="2">
        <name>Mg(2+)</name>
        <dbReference type="ChEBI" id="CHEBI:18420"/>
    </cofactor>
</comment>
<evidence type="ECO:0000256" key="4">
    <source>
        <dbReference type="ARBA" id="ARBA00008236"/>
    </source>
</evidence>
<comment type="caution">
    <text evidence="10">The sequence shown here is derived from an EMBL/GenBank/DDBJ whole genome shotgun (WGS) entry which is preliminary data.</text>
</comment>
<evidence type="ECO:0000313" key="10">
    <source>
        <dbReference type="EMBL" id="RHF75001.1"/>
    </source>
</evidence>
<dbReference type="GO" id="GO:0006508">
    <property type="term" value="P:proteolysis"/>
    <property type="evidence" value="ECO:0007669"/>
    <property type="project" value="UniProtKB-KW"/>
</dbReference>
<dbReference type="RefSeq" id="WP_118233885.1">
    <property type="nucleotide sequence ID" value="NZ_QRHL01000001.1"/>
</dbReference>
<evidence type="ECO:0000256" key="9">
    <source>
        <dbReference type="ARBA" id="ARBA00023049"/>
    </source>
</evidence>
<dbReference type="GO" id="GO:0046872">
    <property type="term" value="F:metal ion binding"/>
    <property type="evidence" value="ECO:0007669"/>
    <property type="project" value="UniProtKB-KW"/>
</dbReference>
<dbReference type="AlphaFoldDB" id="A0A414Q2H4"/>
<dbReference type="Proteomes" id="UP000284676">
    <property type="component" value="Unassembled WGS sequence"/>
</dbReference>
<evidence type="ECO:0000256" key="5">
    <source>
        <dbReference type="ARBA" id="ARBA00022438"/>
    </source>
</evidence>
<dbReference type="Gene3D" id="3.40.1830.10">
    <property type="entry name" value="Thermophilic metalloprotease (M29)"/>
    <property type="match status" value="1"/>
</dbReference>
<dbReference type="EMBL" id="QRHL01000001">
    <property type="protein sequence ID" value="RHF75001.1"/>
    <property type="molecule type" value="Genomic_DNA"/>
</dbReference>